<evidence type="ECO:0008006" key="4">
    <source>
        <dbReference type="Google" id="ProtNLM"/>
    </source>
</evidence>
<keyword evidence="1" id="KW-0812">Transmembrane</keyword>
<proteinExistence type="predicted"/>
<comment type="caution">
    <text evidence="2">The sequence shown here is derived from an EMBL/GenBank/DDBJ whole genome shotgun (WGS) entry which is preliminary data.</text>
</comment>
<name>A0ABN7SC92_THEXY</name>
<accession>A0ABN7SC92</accession>
<gene>
    <name evidence="2" type="primary">txxe 3379</name>
    <name evidence="2" type="ORF">TXXE_16755</name>
</gene>
<dbReference type="RefSeq" id="WP_213485954.1">
    <property type="nucleotide sequence ID" value="NZ_CAJRAY010000085.1"/>
</dbReference>
<dbReference type="Proteomes" id="UP000681526">
    <property type="component" value="Unassembled WGS sequence"/>
</dbReference>
<evidence type="ECO:0000256" key="1">
    <source>
        <dbReference type="SAM" id="Phobius"/>
    </source>
</evidence>
<sequence length="138" mass="14137">MEGSQEQSQFMTPVQPEVNSAPLKHSGPGIASFVIGLVSILLAIVGFGATLAGMAEYTTEGGVIAMPGPDEVAGNIPLVIGSLLILLGLLLSVVGVVLGIVGCVIRNRRRVFAILGLVFNAILLAGTSTLFVIGLIVQ</sequence>
<feature type="transmembrane region" description="Helical" evidence="1">
    <location>
        <begin position="30"/>
        <end position="55"/>
    </location>
</feature>
<protein>
    <recommendedName>
        <fullName evidence="4">DUF4064 domain-containing protein</fullName>
    </recommendedName>
</protein>
<keyword evidence="1" id="KW-0472">Membrane</keyword>
<evidence type="ECO:0000313" key="2">
    <source>
        <dbReference type="EMBL" id="CAG5091858.1"/>
    </source>
</evidence>
<keyword evidence="1" id="KW-1133">Transmembrane helix</keyword>
<evidence type="ECO:0000313" key="3">
    <source>
        <dbReference type="Proteomes" id="UP000681526"/>
    </source>
</evidence>
<feature type="transmembrane region" description="Helical" evidence="1">
    <location>
        <begin position="75"/>
        <end position="105"/>
    </location>
</feature>
<dbReference type="EMBL" id="CAJRAY010000085">
    <property type="protein sequence ID" value="CAG5091858.1"/>
    <property type="molecule type" value="Genomic_DNA"/>
</dbReference>
<keyword evidence="3" id="KW-1185">Reference proteome</keyword>
<feature type="transmembrane region" description="Helical" evidence="1">
    <location>
        <begin position="112"/>
        <end position="137"/>
    </location>
</feature>
<reference evidence="2 3" key="1">
    <citation type="submission" date="2021-04" db="EMBL/GenBank/DDBJ databases">
        <authorList>
            <person name="Rakotoarivonina H."/>
        </authorList>
    </citation>
    <scope>NUCLEOTIDE SEQUENCE [LARGE SCALE GENOMIC DNA]</scope>
    <source>
        <strain evidence="2 3">XE</strain>
    </source>
</reference>
<organism evidence="2 3">
    <name type="scientific">Thermobacillus xylanilyticus</name>
    <dbReference type="NCBI Taxonomy" id="76633"/>
    <lineage>
        <taxon>Bacteria</taxon>
        <taxon>Bacillati</taxon>
        <taxon>Bacillota</taxon>
        <taxon>Bacilli</taxon>
        <taxon>Bacillales</taxon>
        <taxon>Paenibacillaceae</taxon>
        <taxon>Thermobacillus</taxon>
    </lineage>
</organism>